<protein>
    <recommendedName>
        <fullName evidence="2">F-box domain-containing protein</fullName>
    </recommendedName>
</protein>
<dbReference type="CDD" id="cd22157">
    <property type="entry name" value="F-box_AtFBW1-like"/>
    <property type="match status" value="1"/>
</dbReference>
<dbReference type="InterPro" id="IPR036047">
    <property type="entry name" value="F-box-like_dom_sf"/>
</dbReference>
<feature type="region of interest" description="Disordered" evidence="1">
    <location>
        <begin position="27"/>
        <end position="75"/>
    </location>
</feature>
<dbReference type="SMART" id="SM00256">
    <property type="entry name" value="FBOX"/>
    <property type="match status" value="1"/>
</dbReference>
<organism evidence="3 4">
    <name type="scientific">Setaria viridis</name>
    <name type="common">Green bristlegrass</name>
    <name type="synonym">Setaria italica subsp. viridis</name>
    <dbReference type="NCBI Taxonomy" id="4556"/>
    <lineage>
        <taxon>Eukaryota</taxon>
        <taxon>Viridiplantae</taxon>
        <taxon>Streptophyta</taxon>
        <taxon>Embryophyta</taxon>
        <taxon>Tracheophyta</taxon>
        <taxon>Spermatophyta</taxon>
        <taxon>Magnoliopsida</taxon>
        <taxon>Liliopsida</taxon>
        <taxon>Poales</taxon>
        <taxon>Poaceae</taxon>
        <taxon>PACMAD clade</taxon>
        <taxon>Panicoideae</taxon>
        <taxon>Panicodae</taxon>
        <taxon>Paniceae</taxon>
        <taxon>Cenchrinae</taxon>
        <taxon>Setaria</taxon>
    </lineage>
</organism>
<dbReference type="Pfam" id="PF24750">
    <property type="entry name" value="b-prop_At3g26010-like"/>
    <property type="match status" value="1"/>
</dbReference>
<dbReference type="PROSITE" id="PS50181">
    <property type="entry name" value="FBOX"/>
    <property type="match status" value="1"/>
</dbReference>
<dbReference type="Pfam" id="PF00646">
    <property type="entry name" value="F-box"/>
    <property type="match status" value="1"/>
</dbReference>
<dbReference type="InterPro" id="IPR055290">
    <property type="entry name" value="At3g26010-like"/>
</dbReference>
<dbReference type="InterPro" id="IPR056592">
    <property type="entry name" value="Beta-prop_At3g26010-like"/>
</dbReference>
<gene>
    <name evidence="3" type="ORF">SEVIR_2G066600v2</name>
</gene>
<dbReference type="EMBL" id="CM016553">
    <property type="protein sequence ID" value="TKW30874.1"/>
    <property type="molecule type" value="Genomic_DNA"/>
</dbReference>
<name>A0A4U6VQ33_SETVI</name>
<dbReference type="InterPro" id="IPR001810">
    <property type="entry name" value="F-box_dom"/>
</dbReference>
<dbReference type="SUPFAM" id="SSF63825">
    <property type="entry name" value="YWTD domain"/>
    <property type="match status" value="1"/>
</dbReference>
<feature type="compositionally biased region" description="Pro residues" evidence="1">
    <location>
        <begin position="47"/>
        <end position="57"/>
    </location>
</feature>
<dbReference type="PANTHER" id="PTHR35546">
    <property type="entry name" value="F-BOX PROTEIN INTERACTION DOMAIN PROTEIN-RELATED"/>
    <property type="match status" value="1"/>
</dbReference>
<evidence type="ECO:0000313" key="4">
    <source>
        <dbReference type="Proteomes" id="UP000298652"/>
    </source>
</evidence>
<proteinExistence type="predicted"/>
<feature type="domain" description="F-box" evidence="2">
    <location>
        <begin position="69"/>
        <end position="115"/>
    </location>
</feature>
<dbReference type="SUPFAM" id="SSF81383">
    <property type="entry name" value="F-box domain"/>
    <property type="match status" value="1"/>
</dbReference>
<feature type="compositionally biased region" description="Low complexity" evidence="1">
    <location>
        <begin position="66"/>
        <end position="75"/>
    </location>
</feature>
<accession>A0A4U6VQ33</accession>
<dbReference type="PANTHER" id="PTHR35546:SF106">
    <property type="entry name" value="DUF1618 DOMAIN-CONTAINING PROTEIN"/>
    <property type="match status" value="1"/>
</dbReference>
<reference evidence="3" key="1">
    <citation type="submission" date="2019-03" db="EMBL/GenBank/DDBJ databases">
        <title>WGS assembly of Setaria viridis.</title>
        <authorList>
            <person name="Huang P."/>
            <person name="Jenkins J."/>
            <person name="Grimwood J."/>
            <person name="Barry K."/>
            <person name="Healey A."/>
            <person name="Mamidi S."/>
            <person name="Sreedasyam A."/>
            <person name="Shu S."/>
            <person name="Feldman M."/>
            <person name="Wu J."/>
            <person name="Yu Y."/>
            <person name="Chen C."/>
            <person name="Johnson J."/>
            <person name="Rokhsar D."/>
            <person name="Baxter I."/>
            <person name="Schmutz J."/>
            <person name="Brutnell T."/>
            <person name="Kellogg E."/>
        </authorList>
    </citation>
    <scope>NUCLEOTIDE SEQUENCE [LARGE SCALE GENOMIC DNA]</scope>
</reference>
<evidence type="ECO:0000313" key="3">
    <source>
        <dbReference type="EMBL" id="TKW30874.1"/>
    </source>
</evidence>
<evidence type="ECO:0000259" key="2">
    <source>
        <dbReference type="PROSITE" id="PS50181"/>
    </source>
</evidence>
<sequence>MGGREGARPHNLEAAITLTTSSLLLIASGGHPLAPPPSPSHSKLPLPTLPNRPPPQPRSGGGGSGTAAPAPAAGLPDDSIVDILSRVPVRSIHRFKCVSKAWRDLIANPLHRKRLPQTLEGFICSDAEIRHGAGGAGAPWNSRRHVNRSFISLPGRLSPLGDPSFSILTKQPTVRNEIRLLGCCNGHLLFANGRISEAYGTLGYIVCNPATKQWVGVPSAGRSCSHAVSETEATIFLIVDPAMSPHFHVVHIWQNGFMGEIEVRTYSSETGVWTHRSDEDRQQWQERGGWEEWVNGGAMIVRPMPGSALLNGMLRFIIFDSQKNDYVIAAVDGEGKSCRSICLPGNCGRFALLIGQSQGRLHCVSEDVEMEGSSRLQRKSGLCVWVLEDYDTDEWVLKHKVSFLELFGKRCCTDGYEYNVLAIHPDRDMLFFVQHFNNKLVSYDMDSKELHAFHTPRSSHGLFTPYVPCFLDSSVLANKY</sequence>
<dbReference type="Gene3D" id="1.20.1280.50">
    <property type="match status" value="1"/>
</dbReference>
<dbReference type="Proteomes" id="UP000298652">
    <property type="component" value="Chromosome 2"/>
</dbReference>
<evidence type="ECO:0000256" key="1">
    <source>
        <dbReference type="SAM" id="MobiDB-lite"/>
    </source>
</evidence>
<dbReference type="Gramene" id="TKW30874">
    <property type="protein sequence ID" value="TKW30874"/>
    <property type="gene ID" value="SEVIR_2G066600v2"/>
</dbReference>
<dbReference type="OMA" id="AGAPWNS"/>
<dbReference type="AlphaFoldDB" id="A0A4U6VQ33"/>
<keyword evidence="4" id="KW-1185">Reference proteome</keyword>